<evidence type="ECO:0000313" key="1">
    <source>
        <dbReference type="EMBL" id="PRP73143.1"/>
    </source>
</evidence>
<reference evidence="1 2" key="1">
    <citation type="journal article" date="2018" name="Genome Biol. Evol.">
        <title>Multiple Roots of Fruiting Body Formation in Amoebozoa.</title>
        <authorList>
            <person name="Hillmann F."/>
            <person name="Forbes G."/>
            <person name="Novohradska S."/>
            <person name="Ferling I."/>
            <person name="Riege K."/>
            <person name="Groth M."/>
            <person name="Westermann M."/>
            <person name="Marz M."/>
            <person name="Spaller T."/>
            <person name="Winckler T."/>
            <person name="Schaap P."/>
            <person name="Glockner G."/>
        </authorList>
    </citation>
    <scope>NUCLEOTIDE SEQUENCE [LARGE SCALE GENOMIC DNA]</scope>
    <source>
        <strain evidence="1 2">Jena</strain>
    </source>
</reference>
<comment type="caution">
    <text evidence="1">The sequence shown here is derived from an EMBL/GenBank/DDBJ whole genome shotgun (WGS) entry which is preliminary data.</text>
</comment>
<dbReference type="InParanoid" id="A0A2P6MN63"/>
<name>A0A2P6MN63_9EUKA</name>
<dbReference type="EMBL" id="MDYQ01000661">
    <property type="protein sequence ID" value="PRP73143.1"/>
    <property type="molecule type" value="Genomic_DNA"/>
</dbReference>
<gene>
    <name evidence="1" type="ORF">PROFUN_03457</name>
</gene>
<keyword evidence="2" id="KW-1185">Reference proteome</keyword>
<dbReference type="Proteomes" id="UP000241769">
    <property type="component" value="Unassembled WGS sequence"/>
</dbReference>
<protein>
    <submittedName>
        <fullName evidence="1">Uncharacterized protein</fullName>
    </submittedName>
</protein>
<organism evidence="1 2">
    <name type="scientific">Planoprotostelium fungivorum</name>
    <dbReference type="NCBI Taxonomy" id="1890364"/>
    <lineage>
        <taxon>Eukaryota</taxon>
        <taxon>Amoebozoa</taxon>
        <taxon>Evosea</taxon>
        <taxon>Variosea</taxon>
        <taxon>Cavosteliida</taxon>
        <taxon>Cavosteliaceae</taxon>
        <taxon>Planoprotostelium</taxon>
    </lineage>
</organism>
<dbReference type="AlphaFoldDB" id="A0A2P6MN63"/>
<sequence>MSDRLPPIQGHSQAIVRAQAELPPPVAVLPTRQRQSPMQERPLHLPALPSSASCYPQRVGSPADGVDNLLAMHCGILTSKQSGREPFQEAKQGHGHKSCNKSHSLIFSVLYKDFSYTLLVNIAFSLMLFCCKAGSLCSDSP</sequence>
<evidence type="ECO:0000313" key="2">
    <source>
        <dbReference type="Proteomes" id="UP000241769"/>
    </source>
</evidence>
<accession>A0A2P6MN63</accession>
<proteinExistence type="predicted"/>